<feature type="coiled-coil region" evidence="6">
    <location>
        <begin position="951"/>
        <end position="978"/>
    </location>
</feature>
<evidence type="ECO:0000256" key="4">
    <source>
        <dbReference type="ARBA" id="ARBA00023212"/>
    </source>
</evidence>
<evidence type="ECO:0000256" key="3">
    <source>
        <dbReference type="ARBA" id="ARBA00022840"/>
    </source>
</evidence>
<gene>
    <name evidence="9" type="ORF">L9F63_013046</name>
</gene>
<dbReference type="GO" id="GO:0008017">
    <property type="term" value="F:microtubule binding"/>
    <property type="evidence" value="ECO:0007669"/>
    <property type="project" value="InterPro"/>
</dbReference>
<dbReference type="Pfam" id="PF00225">
    <property type="entry name" value="Kinesin"/>
    <property type="match status" value="1"/>
</dbReference>
<keyword evidence="3" id="KW-0067">ATP-binding</keyword>
<dbReference type="AlphaFoldDB" id="A0AAD8AB38"/>
<sequence>CEQSPGVYLRDDPLFGTQLQNQSELRVPTAEKAAFYLDAAYSVSGKGHGVAGGRSRLHLIDLGSCERGKASGGIPLSGLGNVLLAIFNGQKHLPYREHKVTQLLKECLSSLTCHAAMIAHVSPAAQQYTDTLATVQLASRIHRMRRRKIKFSGGSAGSGGSSGEEAAAARSDVDPSSSEQSADTVIYVGPSDDAATDGEHPPVYIPSLNSGDNRCAMGKALRGSGAEHRPPTKNDKGSPSHRSSSKTTNQSNSKNSSPSHNSSCKSSPVRNPSKNTSHKTSASTTDQQQCGQSQSSSKIPVPFGNTGGSDEQWIDGPRISKSKVAEARSLLKDSHKKKETWIDGPLQSAKVPTLSSGHSSGGYGFMDNHKKSMIRKWVENQTVQIQRQVAKHSSPTPPQRPPTTGAPQSHSYKELTVFKTCDEDENGVKDTSENKPPSDADQNDMTKLVKEEAGLMMPDVVLDVKCNAEMRKEEEERKVELMEEVIHKTEPEIVEEEDDVVGDMPPPLQLFQPHNKEISIDVSVDSLDVRLRILQERREAAGAVGDINVNEDDDEVEIIEVEEPFEPVPMQDSCLQVTEEDIALCMGELENMLTEGDQDSNEEHPLRILSQENLTVSRKFLLRQTWNGCFLDDNMDNQKHSADLLSNQTKFDQLARLHEMYKTKLARANVTKTLSSTFSPTLQYRPPSRCQSLSITAPGTGGSSIYSEPAYNPHRPLHQNQAKICDNCKMSFGRTGNGGSWYQPLLSTTMREHLPSHHPHCRSGCNISSLRHPDGASNPNLKEEVERVPGNGASTSDHEEDSSERRSKNLQIPREEVRTVTGKARDDDEEEEDEPPPVLPPSLPPAPASTRLHRRLFGGKAGPRHPSPRPQHEGYDSGHDSSSPRRAAALVTTVQCESSGYESVVRDSECSSFGSSQDSDPGEPHDPGGSKKVPVLQYCREDVERLERRWTEAQGRRIRELRAQQRELKQELAAAKTRLLIPASRWSYELHVEQSMDCRDPGFLEALDRETQILQKRVNACKSHILMVTCFDAIIKTQD</sequence>
<keyword evidence="4" id="KW-0963">Cytoplasm</keyword>
<feature type="compositionally biased region" description="Low complexity" evidence="7">
    <location>
        <begin position="283"/>
        <end position="297"/>
    </location>
</feature>
<keyword evidence="2" id="KW-0547">Nucleotide-binding</keyword>
<feature type="region of interest" description="Disordered" evidence="7">
    <location>
        <begin position="150"/>
        <end position="317"/>
    </location>
</feature>
<keyword evidence="6" id="KW-0175">Coiled coil</keyword>
<feature type="non-terminal residue" evidence="9">
    <location>
        <position position="1039"/>
    </location>
</feature>
<feature type="compositionally biased region" description="Polar residues" evidence="7">
    <location>
        <begin position="910"/>
        <end position="919"/>
    </location>
</feature>
<organism evidence="9 10">
    <name type="scientific">Diploptera punctata</name>
    <name type="common">Pacific beetle cockroach</name>
    <dbReference type="NCBI Taxonomy" id="6984"/>
    <lineage>
        <taxon>Eukaryota</taxon>
        <taxon>Metazoa</taxon>
        <taxon>Ecdysozoa</taxon>
        <taxon>Arthropoda</taxon>
        <taxon>Hexapoda</taxon>
        <taxon>Insecta</taxon>
        <taxon>Pterygota</taxon>
        <taxon>Neoptera</taxon>
        <taxon>Polyneoptera</taxon>
        <taxon>Dictyoptera</taxon>
        <taxon>Blattodea</taxon>
        <taxon>Blaberoidea</taxon>
        <taxon>Blaberidae</taxon>
        <taxon>Diplopterinae</taxon>
        <taxon>Diploptera</taxon>
    </lineage>
</organism>
<feature type="compositionally biased region" description="Polar residues" evidence="7">
    <location>
        <begin position="174"/>
        <end position="183"/>
    </location>
</feature>
<keyword evidence="10" id="KW-1185">Reference proteome</keyword>
<comment type="similarity">
    <text evidence="5">Belongs to the TRAFAC class myosin-kinesin ATPase superfamily. Kinesin family.</text>
</comment>
<feature type="compositionally biased region" description="Basic residues" evidence="7">
    <location>
        <begin position="851"/>
        <end position="867"/>
    </location>
</feature>
<comment type="caution">
    <text evidence="5">Lacks conserved residue(s) required for the propagation of feature annotation.</text>
</comment>
<dbReference type="GO" id="GO:0003777">
    <property type="term" value="F:microtubule motor activity"/>
    <property type="evidence" value="ECO:0007669"/>
    <property type="project" value="InterPro"/>
</dbReference>
<protein>
    <recommendedName>
        <fullName evidence="8">Kinesin motor domain-containing protein</fullName>
    </recommendedName>
</protein>
<feature type="compositionally biased region" description="Pro residues" evidence="7">
    <location>
        <begin position="836"/>
        <end position="847"/>
    </location>
</feature>
<feature type="region of interest" description="Disordered" evidence="7">
    <location>
        <begin position="385"/>
        <end position="411"/>
    </location>
</feature>
<evidence type="ECO:0000256" key="6">
    <source>
        <dbReference type="SAM" id="Coils"/>
    </source>
</evidence>
<dbReference type="PROSITE" id="PS50067">
    <property type="entry name" value="KINESIN_MOTOR_2"/>
    <property type="match status" value="1"/>
</dbReference>
<dbReference type="SMART" id="SM00129">
    <property type="entry name" value="KISc"/>
    <property type="match status" value="1"/>
</dbReference>
<dbReference type="PANTHER" id="PTHR21608">
    <property type="entry name" value="KINESIN-LIKE PROTEIN CG14535"/>
    <property type="match status" value="1"/>
</dbReference>
<feature type="region of interest" description="Disordered" evidence="7">
    <location>
        <begin position="424"/>
        <end position="444"/>
    </location>
</feature>
<dbReference type="Proteomes" id="UP001233999">
    <property type="component" value="Unassembled WGS sequence"/>
</dbReference>
<dbReference type="InterPro" id="IPR036961">
    <property type="entry name" value="Kinesin_motor_dom_sf"/>
</dbReference>
<dbReference type="InterPro" id="IPR001752">
    <property type="entry name" value="Kinesin_motor_dom"/>
</dbReference>
<comment type="subcellular location">
    <subcellularLocation>
        <location evidence="1">Cytoplasm</location>
        <location evidence="1">Cytoskeleton</location>
    </subcellularLocation>
</comment>
<feature type="region of interest" description="Disordered" evidence="7">
    <location>
        <begin position="341"/>
        <end position="361"/>
    </location>
</feature>
<feature type="compositionally biased region" description="Basic and acidic residues" evidence="7">
    <location>
        <begin position="426"/>
        <end position="438"/>
    </location>
</feature>
<dbReference type="EMBL" id="JASPKZ010002316">
    <property type="protein sequence ID" value="KAJ9595759.1"/>
    <property type="molecule type" value="Genomic_DNA"/>
</dbReference>
<evidence type="ECO:0000313" key="9">
    <source>
        <dbReference type="EMBL" id="KAJ9595759.1"/>
    </source>
</evidence>
<keyword evidence="4" id="KW-0206">Cytoskeleton</keyword>
<dbReference type="Gene3D" id="3.40.850.10">
    <property type="entry name" value="Kinesin motor domain"/>
    <property type="match status" value="1"/>
</dbReference>
<evidence type="ECO:0000256" key="7">
    <source>
        <dbReference type="SAM" id="MobiDB-lite"/>
    </source>
</evidence>
<comment type="caution">
    <text evidence="9">The sequence shown here is derived from an EMBL/GenBank/DDBJ whole genome shotgun (WGS) entry which is preliminary data.</text>
</comment>
<evidence type="ECO:0000259" key="8">
    <source>
        <dbReference type="PROSITE" id="PS50067"/>
    </source>
</evidence>
<dbReference type="PANTHER" id="PTHR21608:SF7">
    <property type="entry name" value="KINESIN-LIKE PROTEIN CG14535"/>
    <property type="match status" value="1"/>
</dbReference>
<feature type="region of interest" description="Disordered" evidence="7">
    <location>
        <begin position="905"/>
        <end position="934"/>
    </location>
</feature>
<evidence type="ECO:0000313" key="10">
    <source>
        <dbReference type="Proteomes" id="UP001233999"/>
    </source>
</evidence>
<feature type="compositionally biased region" description="Basic and acidic residues" evidence="7">
    <location>
        <begin position="870"/>
        <end position="883"/>
    </location>
</feature>
<accession>A0AAD8AB38</accession>
<evidence type="ECO:0000256" key="2">
    <source>
        <dbReference type="ARBA" id="ARBA00022741"/>
    </source>
</evidence>
<name>A0AAD8AB38_DIPPU</name>
<feature type="compositionally biased region" description="Low complexity" evidence="7">
    <location>
        <begin position="245"/>
        <end position="267"/>
    </location>
</feature>
<dbReference type="InterPro" id="IPR027640">
    <property type="entry name" value="Kinesin-like_fam"/>
</dbReference>
<feature type="compositionally biased region" description="Polar residues" evidence="7">
    <location>
        <begin position="385"/>
        <end position="394"/>
    </location>
</feature>
<dbReference type="InterPro" id="IPR027417">
    <property type="entry name" value="P-loop_NTPase"/>
</dbReference>
<proteinExistence type="inferred from homology"/>
<feature type="compositionally biased region" description="Basic and acidic residues" evidence="7">
    <location>
        <begin position="225"/>
        <end position="238"/>
    </location>
</feature>
<reference evidence="9" key="2">
    <citation type="submission" date="2023-05" db="EMBL/GenBank/DDBJ databases">
        <authorList>
            <person name="Fouks B."/>
        </authorList>
    </citation>
    <scope>NUCLEOTIDE SEQUENCE</scope>
    <source>
        <strain evidence="9">Stay&amp;Tobe</strain>
        <tissue evidence="9">Testes</tissue>
    </source>
</reference>
<evidence type="ECO:0000256" key="1">
    <source>
        <dbReference type="ARBA" id="ARBA00004245"/>
    </source>
</evidence>
<feature type="compositionally biased region" description="Basic and acidic residues" evidence="7">
    <location>
        <begin position="803"/>
        <end position="826"/>
    </location>
</feature>
<evidence type="ECO:0000256" key="5">
    <source>
        <dbReference type="PROSITE-ProRule" id="PRU00283"/>
    </source>
</evidence>
<feature type="domain" description="Kinesin motor" evidence="8">
    <location>
        <begin position="1"/>
        <end position="144"/>
    </location>
</feature>
<dbReference type="GO" id="GO:0005524">
    <property type="term" value="F:ATP binding"/>
    <property type="evidence" value="ECO:0007669"/>
    <property type="project" value="UniProtKB-KW"/>
</dbReference>
<dbReference type="GO" id="GO:0007018">
    <property type="term" value="P:microtubule-based movement"/>
    <property type="evidence" value="ECO:0007669"/>
    <property type="project" value="InterPro"/>
</dbReference>
<dbReference type="SUPFAM" id="SSF52540">
    <property type="entry name" value="P-loop containing nucleoside triphosphate hydrolases"/>
    <property type="match status" value="1"/>
</dbReference>
<dbReference type="GO" id="GO:0015630">
    <property type="term" value="C:microtubule cytoskeleton"/>
    <property type="evidence" value="ECO:0007669"/>
    <property type="project" value="UniProtKB-ARBA"/>
</dbReference>
<feature type="region of interest" description="Disordered" evidence="7">
    <location>
        <begin position="765"/>
        <end position="890"/>
    </location>
</feature>
<feature type="compositionally biased region" description="Polar residues" evidence="7">
    <location>
        <begin position="268"/>
        <end position="282"/>
    </location>
</feature>
<reference evidence="9" key="1">
    <citation type="journal article" date="2023" name="IScience">
        <title>Live-bearing cockroach genome reveals convergent evolutionary mechanisms linked to viviparity in insects and beyond.</title>
        <authorList>
            <person name="Fouks B."/>
            <person name="Harrison M.C."/>
            <person name="Mikhailova A.A."/>
            <person name="Marchal E."/>
            <person name="English S."/>
            <person name="Carruthers M."/>
            <person name="Jennings E.C."/>
            <person name="Chiamaka E.L."/>
            <person name="Frigard R.A."/>
            <person name="Pippel M."/>
            <person name="Attardo G.M."/>
            <person name="Benoit J.B."/>
            <person name="Bornberg-Bauer E."/>
            <person name="Tobe S.S."/>
        </authorList>
    </citation>
    <scope>NUCLEOTIDE SEQUENCE</scope>
    <source>
        <strain evidence="9">Stay&amp;Tobe</strain>
    </source>
</reference>